<keyword evidence="2" id="KW-0378">Hydrolase</keyword>
<dbReference type="InterPro" id="IPR012337">
    <property type="entry name" value="RNaseH-like_sf"/>
</dbReference>
<dbReference type="PANTHER" id="PTHR42648:SF26">
    <property type="entry name" value="INTEGRASE CATALYTIC DOMAIN-CONTAINING PROTEIN"/>
    <property type="match status" value="1"/>
</dbReference>
<feature type="domain" description="Integrase catalytic" evidence="4">
    <location>
        <begin position="375"/>
        <end position="541"/>
    </location>
</feature>
<feature type="compositionally biased region" description="Polar residues" evidence="3">
    <location>
        <begin position="593"/>
        <end position="622"/>
    </location>
</feature>
<dbReference type="SUPFAM" id="SSF53098">
    <property type="entry name" value="Ribonuclease H-like"/>
    <property type="match status" value="1"/>
</dbReference>
<dbReference type="InterPro" id="IPR025724">
    <property type="entry name" value="GAG-pre-integrase_dom"/>
</dbReference>
<evidence type="ECO:0000256" key="1">
    <source>
        <dbReference type="ARBA" id="ARBA00022723"/>
    </source>
</evidence>
<dbReference type="GO" id="GO:0046872">
    <property type="term" value="F:metal ion binding"/>
    <property type="evidence" value="ECO:0007669"/>
    <property type="project" value="UniProtKB-KW"/>
</dbReference>
<protein>
    <recommendedName>
        <fullName evidence="4">Integrase catalytic domain-containing protein</fullName>
    </recommendedName>
</protein>
<dbReference type="Pfam" id="PF14223">
    <property type="entry name" value="Retrotran_gag_2"/>
    <property type="match status" value="1"/>
</dbReference>
<dbReference type="InterPro" id="IPR013103">
    <property type="entry name" value="RVT_2"/>
</dbReference>
<dbReference type="InterPro" id="IPR039537">
    <property type="entry name" value="Retrotran_Ty1/copia-like"/>
</dbReference>
<dbReference type="GO" id="GO:0016787">
    <property type="term" value="F:hydrolase activity"/>
    <property type="evidence" value="ECO:0007669"/>
    <property type="project" value="UniProtKB-KW"/>
</dbReference>
<keyword evidence="1" id="KW-0479">Metal-binding</keyword>
<dbReference type="Pfam" id="PF00665">
    <property type="entry name" value="rve"/>
    <property type="match status" value="1"/>
</dbReference>
<dbReference type="Pfam" id="PF07727">
    <property type="entry name" value="RVT_2"/>
    <property type="match status" value="1"/>
</dbReference>
<evidence type="ECO:0000313" key="5">
    <source>
        <dbReference type="EMBL" id="SPD04511.1"/>
    </source>
</evidence>
<feature type="region of interest" description="Disordered" evidence="3">
    <location>
        <begin position="587"/>
        <end position="643"/>
    </location>
</feature>
<proteinExistence type="predicted"/>
<organism evidence="5">
    <name type="scientific">Fagus sylvatica</name>
    <name type="common">Beechnut</name>
    <dbReference type="NCBI Taxonomy" id="28930"/>
    <lineage>
        <taxon>Eukaryota</taxon>
        <taxon>Viridiplantae</taxon>
        <taxon>Streptophyta</taxon>
        <taxon>Embryophyta</taxon>
        <taxon>Tracheophyta</taxon>
        <taxon>Spermatophyta</taxon>
        <taxon>Magnoliopsida</taxon>
        <taxon>eudicotyledons</taxon>
        <taxon>Gunneridae</taxon>
        <taxon>Pentapetalae</taxon>
        <taxon>rosids</taxon>
        <taxon>fabids</taxon>
        <taxon>Fagales</taxon>
        <taxon>Fagaceae</taxon>
        <taxon>Fagus</taxon>
    </lineage>
</organism>
<gene>
    <name evidence="5" type="ORF">FSB_LOCUS32393</name>
</gene>
<dbReference type="AlphaFoldDB" id="A0A2N9GYP6"/>
<dbReference type="InterPro" id="IPR001584">
    <property type="entry name" value="Integrase_cat-core"/>
</dbReference>
<evidence type="ECO:0000256" key="2">
    <source>
        <dbReference type="ARBA" id="ARBA00022801"/>
    </source>
</evidence>
<evidence type="ECO:0000256" key="3">
    <source>
        <dbReference type="SAM" id="MobiDB-lite"/>
    </source>
</evidence>
<dbReference type="EMBL" id="OIVN01002545">
    <property type="protein sequence ID" value="SPD04511.1"/>
    <property type="molecule type" value="Genomic_DNA"/>
</dbReference>
<dbReference type="Pfam" id="PF13976">
    <property type="entry name" value="gag_pre-integrs"/>
    <property type="match status" value="1"/>
</dbReference>
<sequence>MDSSASSSSSIQSPLLLINNMSHLMSIKLDSTNYMIWKLQISAILDAYSMIEHLDGTIAQPRQFLISEVGVQSVNSEFLAWKKRDKALLTLIYSTLSPPVLAMVVGKGTSQEVWETLEERFTCTARANVLNLKLELQAIRKGNESVSSYLQRIKTTRDMLYVVGVQIDNEELLHIILKGLPKEYAPFASAIRTRDGILSLEKLSVLLQTEEQSMKEGSDPFMNSALAIMDFAYQGKNPTMKLAAMASASNIQHTQFAESWLIDSGASDYIIANANNLSPQVPYSRPRTSLSSCYFDVNQLLVQDLPMGRLLCKVLSKNGVYPIHSQLFNSANKTTYTAQSSSDKWQLWHSRLGHPSAKVLLRKMHQLPFPSSNKQVQSPFELVHYDLWGPAPVVSTNAFRYYLVFVDEFTKFTWVYLLKHKSDTFHTFTQFQAMIHTQFSLPIKTIRTDCGEEFTSNQFNQFCASKGMIHQVSCPHTPQQNGVAEKKHRHLVQCALALLSQSTLPMSYWSYAISIAAHLINKLPTPNLSNKSPWETLYHTLPDLTYLKTFGCQCFPLLARYTAHKLYPKTAPYLPITLPQISALNPSPLPNGFSPQPSLTSTVQNPPDSTSHSPLPPINTNDPTIPSNVPITTPPPPLQHHMQTRSKHGIFKSKVSYAAQIDYTTIEPTSYTNASKHSQWCTAMDEEFQALQKQGTWSLVPLPATKNVVGCKWVYKLKHNSDGSIARYKARLVEKGFHQQQGIDFDETFSPVIKPPTVRLILSLAVSLQWPLRQLDVKNAFLHGTL</sequence>
<dbReference type="PANTHER" id="PTHR42648">
    <property type="entry name" value="TRANSPOSASE, PUTATIVE-RELATED"/>
    <property type="match status" value="1"/>
</dbReference>
<reference evidence="5" key="1">
    <citation type="submission" date="2018-02" db="EMBL/GenBank/DDBJ databases">
        <authorList>
            <person name="Cohen D.B."/>
            <person name="Kent A.D."/>
        </authorList>
    </citation>
    <scope>NUCLEOTIDE SEQUENCE</scope>
</reference>
<accession>A0A2N9GYP6</accession>
<dbReference type="GO" id="GO:0015074">
    <property type="term" value="P:DNA integration"/>
    <property type="evidence" value="ECO:0007669"/>
    <property type="project" value="InterPro"/>
</dbReference>
<evidence type="ECO:0000259" key="4">
    <source>
        <dbReference type="PROSITE" id="PS50994"/>
    </source>
</evidence>
<dbReference type="InterPro" id="IPR036397">
    <property type="entry name" value="RNaseH_sf"/>
</dbReference>
<dbReference type="PROSITE" id="PS50994">
    <property type="entry name" value="INTEGRASE"/>
    <property type="match status" value="1"/>
</dbReference>
<dbReference type="Gene3D" id="3.30.420.10">
    <property type="entry name" value="Ribonuclease H-like superfamily/Ribonuclease H"/>
    <property type="match status" value="1"/>
</dbReference>
<name>A0A2N9GYP6_FAGSY</name>
<dbReference type="GO" id="GO:0003676">
    <property type="term" value="F:nucleic acid binding"/>
    <property type="evidence" value="ECO:0007669"/>
    <property type="project" value="InterPro"/>
</dbReference>